<dbReference type="PRINTS" id="PR00601">
    <property type="entry name" value="BACFERRITIN"/>
</dbReference>
<dbReference type="AlphaFoldDB" id="A0A1Z4VND1"/>
<dbReference type="SUPFAM" id="SSF47240">
    <property type="entry name" value="Ferritin-like"/>
    <property type="match status" value="1"/>
</dbReference>
<feature type="binding site" evidence="9">
    <location>
        <position position="59"/>
    </location>
    <ligand>
        <name>Fe cation</name>
        <dbReference type="ChEBI" id="CHEBI:24875"/>
        <label>1</label>
    </ligand>
</feature>
<evidence type="ECO:0000313" key="11">
    <source>
        <dbReference type="EMBL" id="BAZ93119.1"/>
    </source>
</evidence>
<comment type="similarity">
    <text evidence="2 8">Belongs to the bacterioferritin family.</text>
</comment>
<accession>A0A1Z4VND1</accession>
<dbReference type="Pfam" id="PF00210">
    <property type="entry name" value="Ferritin"/>
    <property type="match status" value="1"/>
</dbReference>
<evidence type="ECO:0000259" key="10">
    <source>
        <dbReference type="PROSITE" id="PS50905"/>
    </source>
</evidence>
<dbReference type="EMBL" id="AP018052">
    <property type="protein sequence ID" value="BAZ93119.1"/>
    <property type="molecule type" value="Genomic_DNA"/>
</dbReference>
<feature type="binding site" evidence="9">
    <location>
        <position position="23"/>
    </location>
    <ligand>
        <name>Fe cation</name>
        <dbReference type="ChEBI" id="CHEBI:24875"/>
        <label>1</label>
    </ligand>
</feature>
<dbReference type="GO" id="GO:0006826">
    <property type="term" value="P:iron ion transport"/>
    <property type="evidence" value="ECO:0007669"/>
    <property type="project" value="InterPro"/>
</dbReference>
<dbReference type="KEGG" id="ttc:FOKN1_0717"/>
<feature type="binding site" description="axial binding residue" evidence="9">
    <location>
        <position position="57"/>
    </location>
    <ligand>
        <name>heme b</name>
        <dbReference type="ChEBI" id="CHEBI:60344"/>
        <note>ligand shared between dimeric partners</note>
    </ligand>
    <ligandPart>
        <name>Fe</name>
        <dbReference type="ChEBI" id="CHEBI:18248"/>
    </ligandPart>
</feature>
<evidence type="ECO:0000256" key="3">
    <source>
        <dbReference type="ARBA" id="ARBA00022434"/>
    </source>
</evidence>
<protein>
    <recommendedName>
        <fullName evidence="8">Bacterioferritin</fullName>
        <ecNumber evidence="8">1.16.3.1</ecNumber>
    </recommendedName>
</protein>
<evidence type="ECO:0000256" key="5">
    <source>
        <dbReference type="ARBA" id="ARBA00022723"/>
    </source>
</evidence>
<keyword evidence="12" id="KW-1185">Reference proteome</keyword>
<dbReference type="PANTHER" id="PTHR30295:SF0">
    <property type="entry name" value="BACTERIOFERRITIN"/>
    <property type="match status" value="1"/>
</dbReference>
<feature type="binding site" evidence="9">
    <location>
        <position position="56"/>
    </location>
    <ligand>
        <name>Fe cation</name>
        <dbReference type="ChEBI" id="CHEBI:24875"/>
        <label>1</label>
    </ligand>
</feature>
<keyword evidence="6 8" id="KW-0408">Iron</keyword>
<dbReference type="Gene3D" id="1.20.1260.10">
    <property type="match status" value="1"/>
</dbReference>
<evidence type="ECO:0000256" key="8">
    <source>
        <dbReference type="PIRNR" id="PIRNR002560"/>
    </source>
</evidence>
<comment type="function">
    <text evidence="8">Iron-storage protein, whose ferroxidase center binds Fe(2+), oxidizes it using dioxygen to Fe(3+), and participates in the subsequent Fe(3+) oxide mineral core formation within the central cavity of the BFR protein shell.</text>
</comment>
<dbReference type="RefSeq" id="WP_369801237.1">
    <property type="nucleotide sequence ID" value="NZ_AP018052.1"/>
</dbReference>
<organism evidence="11 12">
    <name type="scientific">Thiohalobacter thiocyanaticus</name>
    <dbReference type="NCBI Taxonomy" id="585455"/>
    <lineage>
        <taxon>Bacteria</taxon>
        <taxon>Pseudomonadati</taxon>
        <taxon>Pseudomonadota</taxon>
        <taxon>Gammaproteobacteria</taxon>
        <taxon>Thiohalobacterales</taxon>
        <taxon>Thiohalobacteraceae</taxon>
        <taxon>Thiohalobacter</taxon>
    </lineage>
</organism>
<name>A0A1Z4VND1_9GAMM</name>
<evidence type="ECO:0000313" key="12">
    <source>
        <dbReference type="Proteomes" id="UP000218765"/>
    </source>
</evidence>
<keyword evidence="4" id="KW-0349">Heme</keyword>
<feature type="binding site" evidence="9">
    <location>
        <position position="55"/>
    </location>
    <ligand>
        <name>Fe cation</name>
        <dbReference type="ChEBI" id="CHEBI:24875"/>
        <label>3</label>
    </ligand>
</feature>
<evidence type="ECO:0000256" key="1">
    <source>
        <dbReference type="ARBA" id="ARBA00001970"/>
    </source>
</evidence>
<feature type="binding site" evidence="9">
    <location>
        <position position="99"/>
    </location>
    <ligand>
        <name>Fe cation</name>
        <dbReference type="ChEBI" id="CHEBI:24875"/>
        <label>2</label>
    </ligand>
</feature>
<feature type="binding site" evidence="9">
    <location>
        <position position="135"/>
    </location>
    <ligand>
        <name>Fe cation</name>
        <dbReference type="ChEBI" id="CHEBI:24875"/>
        <label>2</label>
    </ligand>
</feature>
<dbReference type="InterPro" id="IPR008331">
    <property type="entry name" value="Ferritin_DPS_dom"/>
</dbReference>
<comment type="cofactor">
    <cofactor evidence="1">
        <name>heme b</name>
        <dbReference type="ChEBI" id="CHEBI:60344"/>
    </cofactor>
</comment>
<dbReference type="GO" id="GO:0008199">
    <property type="term" value="F:ferric iron binding"/>
    <property type="evidence" value="ECO:0007669"/>
    <property type="project" value="InterPro"/>
</dbReference>
<evidence type="ECO:0000256" key="9">
    <source>
        <dbReference type="PIRSR" id="PIRSR002560-1"/>
    </source>
</evidence>
<feature type="binding site" evidence="9">
    <location>
        <position position="132"/>
    </location>
    <ligand>
        <name>Fe cation</name>
        <dbReference type="ChEBI" id="CHEBI:24875"/>
        <label>1</label>
    </ligand>
</feature>
<feature type="binding site" evidence="9">
    <location>
        <position position="132"/>
    </location>
    <ligand>
        <name>Fe cation</name>
        <dbReference type="ChEBI" id="CHEBI:24875"/>
        <label>2</label>
    </ligand>
</feature>
<dbReference type="PROSITE" id="PS50905">
    <property type="entry name" value="FERRITIN_LIKE"/>
    <property type="match status" value="1"/>
</dbReference>
<evidence type="ECO:0000256" key="7">
    <source>
        <dbReference type="ARBA" id="ARBA00036243"/>
    </source>
</evidence>
<dbReference type="InterPro" id="IPR009040">
    <property type="entry name" value="Ferritin-like_diiron"/>
</dbReference>
<sequence>MTMAYASADQRVLGYLGRALSLELSAVQLYSTQARLTATWGLTEAAERLRTEAREEMGHVERIIARLLALGAAPNASQLRPVRLGANLEALLQEDQSFEQELVQLYTEAAGHCALQGDHDSRLFFTTLLEEEREHARELAAWIEELKRPAATSGS</sequence>
<evidence type="ECO:0000256" key="2">
    <source>
        <dbReference type="ARBA" id="ARBA00008093"/>
    </source>
</evidence>
<evidence type="ECO:0000256" key="6">
    <source>
        <dbReference type="ARBA" id="ARBA00023004"/>
    </source>
</evidence>
<comment type="catalytic activity">
    <reaction evidence="7">
        <text>Fe(2+)(in) = Fe(2+)(out)</text>
        <dbReference type="Rhea" id="RHEA:28486"/>
        <dbReference type="ChEBI" id="CHEBI:29033"/>
    </reaction>
</comment>
<feature type="domain" description="Ferritin-like diiron" evidence="10">
    <location>
        <begin position="6"/>
        <end position="150"/>
    </location>
</feature>
<dbReference type="InterPro" id="IPR002024">
    <property type="entry name" value="Bacterioferritin"/>
</dbReference>
<dbReference type="EC" id="1.16.3.1" evidence="8"/>
<evidence type="ECO:0000256" key="4">
    <source>
        <dbReference type="ARBA" id="ARBA00022617"/>
    </source>
</evidence>
<dbReference type="GO" id="GO:0005829">
    <property type="term" value="C:cytosol"/>
    <property type="evidence" value="ECO:0007669"/>
    <property type="project" value="TreeGrafter"/>
</dbReference>
<dbReference type="InterPro" id="IPR012347">
    <property type="entry name" value="Ferritin-like"/>
</dbReference>
<dbReference type="InterPro" id="IPR009078">
    <property type="entry name" value="Ferritin-like_SF"/>
</dbReference>
<reference evidence="11 12" key="1">
    <citation type="submission" date="2017-05" db="EMBL/GenBank/DDBJ databases">
        <title>Thiocyanate degradation by Thiohalobacter thiocyanaticus FOKN1.</title>
        <authorList>
            <person name="Oshiki M."/>
            <person name="Fukushima T."/>
            <person name="Kawano S."/>
            <person name="Nakagawa J."/>
        </authorList>
    </citation>
    <scope>NUCLEOTIDE SEQUENCE [LARGE SCALE GENOMIC DNA]</scope>
    <source>
        <strain evidence="11 12">FOKN1</strain>
    </source>
</reference>
<gene>
    <name evidence="11" type="ORF">FOKN1_0717</name>
</gene>
<dbReference type="PIRSF" id="PIRSF002560">
    <property type="entry name" value="Bacterioferritin"/>
    <property type="match status" value="1"/>
</dbReference>
<keyword evidence="5 8" id="KW-0479">Metal-binding</keyword>
<dbReference type="PANTHER" id="PTHR30295">
    <property type="entry name" value="BACTERIOFERRITIN"/>
    <property type="match status" value="1"/>
</dbReference>
<dbReference type="GO" id="GO:0004322">
    <property type="term" value="F:ferroxidase activity"/>
    <property type="evidence" value="ECO:0007669"/>
    <property type="project" value="UniProtKB-EC"/>
</dbReference>
<dbReference type="GO" id="GO:0006879">
    <property type="term" value="P:intracellular iron ion homeostasis"/>
    <property type="evidence" value="ECO:0007669"/>
    <property type="project" value="UniProtKB-KW"/>
</dbReference>
<keyword evidence="3 8" id="KW-0409">Iron storage</keyword>
<comment type="catalytic activity">
    <reaction evidence="8">
        <text>4 Fe(2+) + O2 + 4 H(+) = 4 Fe(3+) + 2 H2O</text>
        <dbReference type="Rhea" id="RHEA:11148"/>
        <dbReference type="ChEBI" id="CHEBI:15377"/>
        <dbReference type="ChEBI" id="CHEBI:15378"/>
        <dbReference type="ChEBI" id="CHEBI:15379"/>
        <dbReference type="ChEBI" id="CHEBI:29033"/>
        <dbReference type="ChEBI" id="CHEBI:29034"/>
        <dbReference type="EC" id="1.16.3.1"/>
    </reaction>
</comment>
<proteinExistence type="inferred from homology"/>
<dbReference type="GO" id="GO:0020037">
    <property type="term" value="F:heme binding"/>
    <property type="evidence" value="ECO:0007669"/>
    <property type="project" value="TreeGrafter"/>
</dbReference>
<dbReference type="Proteomes" id="UP000218765">
    <property type="component" value="Chromosome"/>
</dbReference>
<feature type="binding site" evidence="9">
    <location>
        <position position="56"/>
    </location>
    <ligand>
        <name>Fe cation</name>
        <dbReference type="ChEBI" id="CHEBI:24875"/>
        <label>2</label>
    </ligand>
</feature>